<dbReference type="UniPathway" id="UPA00241">
    <property type="reaction ID" value="UER00353"/>
</dbReference>
<comment type="pathway">
    <text evidence="3 4">Cofactor biosynthesis; coenzyme A biosynthesis; CoA from (R)-pantothenate: step 3/5.</text>
</comment>
<dbReference type="Pfam" id="PF04127">
    <property type="entry name" value="DFP"/>
    <property type="match status" value="1"/>
</dbReference>
<feature type="domain" description="Flavoprotein" evidence="5">
    <location>
        <begin position="2"/>
        <end position="171"/>
    </location>
</feature>
<dbReference type="InterPro" id="IPR003382">
    <property type="entry name" value="Flavoprotein"/>
</dbReference>
<dbReference type="InterPro" id="IPR007085">
    <property type="entry name" value="DNA/pantothenate-metab_flavo_C"/>
</dbReference>
<dbReference type="Pfam" id="PF02441">
    <property type="entry name" value="Flavoprotein"/>
    <property type="match status" value="1"/>
</dbReference>
<dbReference type="EC" id="4.1.1.36" evidence="3"/>
<keyword evidence="3" id="KW-0479">Metal-binding</keyword>
<dbReference type="GO" id="GO:0004633">
    <property type="term" value="F:phosphopantothenoylcysteine decarboxylase activity"/>
    <property type="evidence" value="ECO:0007669"/>
    <property type="project" value="UniProtKB-UniRule"/>
</dbReference>
<keyword evidence="2 3" id="KW-0456">Lyase</keyword>
<keyword evidence="1 3" id="KW-0210">Decarboxylase</keyword>
<name>A0A4R6UQW5_9GAMM</name>
<comment type="caution">
    <text evidence="3">Lacks conserved residue(s) required for the propagation of feature annotation.</text>
</comment>
<keyword evidence="3" id="KW-0460">Magnesium</keyword>
<keyword evidence="3 4" id="KW-0288">FMN</keyword>
<dbReference type="GO" id="GO:0010181">
    <property type="term" value="F:FMN binding"/>
    <property type="evidence" value="ECO:0007669"/>
    <property type="project" value="UniProtKB-UniRule"/>
</dbReference>
<feature type="binding site" evidence="3">
    <location>
        <position position="314"/>
    </location>
    <ligand>
        <name>CTP</name>
        <dbReference type="ChEBI" id="CHEBI:37563"/>
    </ligand>
</feature>
<reference evidence="7 8" key="1">
    <citation type="submission" date="2019-03" db="EMBL/GenBank/DDBJ databases">
        <title>Genomic Encyclopedia of Type Strains, Phase IV (KMG-IV): sequencing the most valuable type-strain genomes for metagenomic binning, comparative biology and taxonomic classification.</title>
        <authorList>
            <person name="Goeker M."/>
        </authorList>
    </citation>
    <scope>NUCLEOTIDE SEQUENCE [LARGE SCALE GENOMIC DNA]</scope>
    <source>
        <strain evidence="7 8">DSM 103792</strain>
    </source>
</reference>
<dbReference type="SUPFAM" id="SSF52507">
    <property type="entry name" value="Homo-oligomeric flavin-containing Cys decarboxylases, HFCD"/>
    <property type="match status" value="1"/>
</dbReference>
<feature type="binding site" evidence="3">
    <location>
        <position position="328"/>
    </location>
    <ligand>
        <name>CTP</name>
        <dbReference type="ChEBI" id="CHEBI:37563"/>
    </ligand>
</feature>
<evidence type="ECO:0000313" key="7">
    <source>
        <dbReference type="EMBL" id="TDQ49441.1"/>
    </source>
</evidence>
<organism evidence="7 8">
    <name type="scientific">Permianibacter aggregans</name>
    <dbReference type="NCBI Taxonomy" id="1510150"/>
    <lineage>
        <taxon>Bacteria</taxon>
        <taxon>Pseudomonadati</taxon>
        <taxon>Pseudomonadota</taxon>
        <taxon>Gammaproteobacteria</taxon>
        <taxon>Pseudomonadales</taxon>
        <taxon>Pseudomonadaceae</taxon>
        <taxon>Permianibacter</taxon>
    </lineage>
</organism>
<proteinExistence type="inferred from homology"/>
<comment type="catalytic activity">
    <reaction evidence="3 4">
        <text>(R)-4'-phosphopantothenate + L-cysteine + CTP = N-[(R)-4-phosphopantothenoyl]-L-cysteine + CMP + diphosphate + H(+)</text>
        <dbReference type="Rhea" id="RHEA:19397"/>
        <dbReference type="ChEBI" id="CHEBI:10986"/>
        <dbReference type="ChEBI" id="CHEBI:15378"/>
        <dbReference type="ChEBI" id="CHEBI:33019"/>
        <dbReference type="ChEBI" id="CHEBI:35235"/>
        <dbReference type="ChEBI" id="CHEBI:37563"/>
        <dbReference type="ChEBI" id="CHEBI:59458"/>
        <dbReference type="ChEBI" id="CHEBI:60377"/>
        <dbReference type="EC" id="6.3.2.5"/>
    </reaction>
</comment>
<dbReference type="Proteomes" id="UP000295375">
    <property type="component" value="Unassembled WGS sequence"/>
</dbReference>
<dbReference type="InterPro" id="IPR036551">
    <property type="entry name" value="Flavin_trans-like"/>
</dbReference>
<comment type="function">
    <text evidence="4">Catalyzes two steps in the biosynthesis of coenzyme A. In the first step cysteine is conjugated to 4'-phosphopantothenate to form 4-phosphopantothenoylcysteine, in the latter compound is decarboxylated to form 4'-phosphopantotheine.</text>
</comment>
<dbReference type="HAMAP" id="MF_02225">
    <property type="entry name" value="CoaBC"/>
    <property type="match status" value="1"/>
</dbReference>
<gene>
    <name evidence="3" type="primary">coaBC</name>
    <name evidence="7" type="ORF">EV696_104146</name>
</gene>
<comment type="caution">
    <text evidence="7">The sequence shown here is derived from an EMBL/GenBank/DDBJ whole genome shotgun (WGS) entry which is preliminary data.</text>
</comment>
<dbReference type="GO" id="GO:0046872">
    <property type="term" value="F:metal ion binding"/>
    <property type="evidence" value="ECO:0007669"/>
    <property type="project" value="UniProtKB-KW"/>
</dbReference>
<evidence type="ECO:0000256" key="1">
    <source>
        <dbReference type="ARBA" id="ARBA00022793"/>
    </source>
</evidence>
<evidence type="ECO:0000256" key="2">
    <source>
        <dbReference type="ARBA" id="ARBA00023239"/>
    </source>
</evidence>
<dbReference type="InterPro" id="IPR005252">
    <property type="entry name" value="CoaBC"/>
</dbReference>
<dbReference type="PANTHER" id="PTHR14359">
    <property type="entry name" value="HOMO-OLIGOMERIC FLAVIN CONTAINING CYS DECARBOXYLASE FAMILY"/>
    <property type="match status" value="1"/>
</dbReference>
<dbReference type="NCBIfam" id="TIGR00521">
    <property type="entry name" value="coaBC_dfp"/>
    <property type="match status" value="1"/>
</dbReference>
<protein>
    <recommendedName>
        <fullName evidence="3">Coenzyme A biosynthesis bifunctional protein CoaBC</fullName>
    </recommendedName>
    <alternativeName>
        <fullName evidence="3">DNA/pantothenate metabolism flavoprotein</fullName>
    </alternativeName>
    <alternativeName>
        <fullName evidence="3">Phosphopantothenoylcysteine synthetase/decarboxylase</fullName>
        <shortName evidence="3">PPCS-PPCDC</shortName>
    </alternativeName>
    <domain>
        <recommendedName>
            <fullName evidence="3">Phosphopantothenoylcysteine decarboxylase</fullName>
            <shortName evidence="3">PPC decarboxylase</shortName>
            <shortName evidence="3">PPC-DC</shortName>
            <ecNumber evidence="3">4.1.1.36</ecNumber>
        </recommendedName>
        <alternativeName>
            <fullName evidence="3">CoaC</fullName>
        </alternativeName>
    </domain>
    <domain>
        <recommendedName>
            <fullName evidence="3">Phosphopantothenate--cysteine ligase</fullName>
            <ecNumber evidence="3">6.3.2.5</ecNumber>
        </recommendedName>
        <alternativeName>
            <fullName evidence="3">CoaB</fullName>
        </alternativeName>
        <alternativeName>
            <fullName evidence="3">Phosphopantothenoylcysteine synthetase</fullName>
            <shortName evidence="3">PPC synthetase</shortName>
            <shortName evidence="3">PPC-S</shortName>
        </alternativeName>
    </domain>
</protein>
<feature type="region of interest" description="Phosphopantothenate--cysteine ligase" evidence="3">
    <location>
        <begin position="182"/>
        <end position="396"/>
    </location>
</feature>
<comment type="function">
    <text evidence="3">Catalyzes two sequential steps in the biosynthesis of coenzyme A. In the first step cysteine is conjugated to 4'-phosphopantothenate to form 4-phosphopantothenoylcysteine. In the second step the latter compound is decarboxylated to form 4'-phosphopantotheine.</text>
</comment>
<comment type="pathway">
    <text evidence="3 4">Cofactor biosynthesis; coenzyme A biosynthesis; CoA from (R)-pantothenate: step 2/5.</text>
</comment>
<evidence type="ECO:0000313" key="8">
    <source>
        <dbReference type="Proteomes" id="UP000295375"/>
    </source>
</evidence>
<dbReference type="GO" id="GO:0004632">
    <property type="term" value="F:phosphopantothenate--cysteine ligase activity"/>
    <property type="evidence" value="ECO:0007669"/>
    <property type="project" value="UniProtKB-UniRule"/>
</dbReference>
<comment type="catalytic activity">
    <reaction evidence="3 4">
        <text>N-[(R)-4-phosphopantothenoyl]-L-cysteine + H(+) = (R)-4'-phosphopantetheine + CO2</text>
        <dbReference type="Rhea" id="RHEA:16793"/>
        <dbReference type="ChEBI" id="CHEBI:15378"/>
        <dbReference type="ChEBI" id="CHEBI:16526"/>
        <dbReference type="ChEBI" id="CHEBI:59458"/>
        <dbReference type="ChEBI" id="CHEBI:61723"/>
        <dbReference type="EC" id="4.1.1.36"/>
    </reaction>
</comment>
<feature type="binding site" evidence="3">
    <location>
        <position position="332"/>
    </location>
    <ligand>
        <name>CTP</name>
        <dbReference type="ChEBI" id="CHEBI:37563"/>
    </ligand>
</feature>
<feature type="binding site" evidence="3">
    <location>
        <position position="270"/>
    </location>
    <ligand>
        <name>CTP</name>
        <dbReference type="ChEBI" id="CHEBI:37563"/>
    </ligand>
</feature>
<dbReference type="GO" id="GO:0015937">
    <property type="term" value="P:coenzyme A biosynthetic process"/>
    <property type="evidence" value="ECO:0007669"/>
    <property type="project" value="UniProtKB-UniRule"/>
</dbReference>
<sequence>MLGVSGGIAAYKSADLVRRLKDQGAQVKVVMTGGAQTFVTPLTFQALSGEPVHTDLLDADAEAAMGHIELARWADLLLIAPASADLLARMATGMANDLLSTVVLATSAPVAVAPAMNQQMWAHAATQDNIAQLAGRGVQVWGPAAGSQACGEVGLGRMLEPMELVERVMAQFAEKILAGKRVVITAGPTREAIDPVRYLSNHSSGKMGFALAEAAAQAGADVVLVSGPVSLPTPVGCLRVDVDSAEEMKAAVMSAVADSDVFIACAAVADYRAEKIADQKIKKKTDTLTLNLIKNPDILAEVSALSKRPYCVGFAAETEQVLTHAEDKLTRKKLDMIFANDVSRSDIGFGCENNAITALIRRGNGVEQQDLPAQPKRTLARALIQLIAKEYTPHHG</sequence>
<keyword evidence="3 4" id="KW-0436">Ligase</keyword>
<dbReference type="GO" id="GO:0015941">
    <property type="term" value="P:pantothenate catabolic process"/>
    <property type="evidence" value="ECO:0007669"/>
    <property type="project" value="InterPro"/>
</dbReference>
<comment type="similarity">
    <text evidence="3 4">In the N-terminal section; belongs to the HFCD (homo-oligomeric flavin containing Cys decarboxylase) superfamily.</text>
</comment>
<dbReference type="AlphaFoldDB" id="A0A4R6UQW5"/>
<feature type="binding site" evidence="3">
    <location>
        <begin position="296"/>
        <end position="299"/>
    </location>
    <ligand>
        <name>CTP</name>
        <dbReference type="ChEBI" id="CHEBI:37563"/>
    </ligand>
</feature>
<dbReference type="EMBL" id="SNYM01000004">
    <property type="protein sequence ID" value="TDQ49441.1"/>
    <property type="molecule type" value="Genomic_DNA"/>
</dbReference>
<dbReference type="GO" id="GO:0071513">
    <property type="term" value="C:phosphopantothenoylcysteine decarboxylase complex"/>
    <property type="evidence" value="ECO:0007669"/>
    <property type="project" value="TreeGrafter"/>
</dbReference>
<dbReference type="InterPro" id="IPR035929">
    <property type="entry name" value="CoaB-like_sf"/>
</dbReference>
<feature type="binding site" evidence="3">
    <location>
        <position position="280"/>
    </location>
    <ligand>
        <name>CTP</name>
        <dbReference type="ChEBI" id="CHEBI:37563"/>
    </ligand>
</feature>
<feature type="active site" description="Proton donor" evidence="3">
    <location>
        <position position="150"/>
    </location>
</feature>
<feature type="region of interest" description="Phosphopantothenoylcysteine decarboxylase" evidence="3">
    <location>
        <begin position="1"/>
        <end position="181"/>
    </location>
</feature>
<dbReference type="Gene3D" id="3.40.50.1950">
    <property type="entry name" value="Flavin prenyltransferase-like"/>
    <property type="match status" value="1"/>
</dbReference>
<accession>A0A4R6UQW5</accession>
<evidence type="ECO:0000259" key="5">
    <source>
        <dbReference type="Pfam" id="PF02441"/>
    </source>
</evidence>
<keyword evidence="8" id="KW-1185">Reference proteome</keyword>
<comment type="cofactor">
    <cofactor evidence="3">
        <name>FMN</name>
        <dbReference type="ChEBI" id="CHEBI:58210"/>
    </cofactor>
    <text evidence="3">Binds 1 FMN per subunit.</text>
</comment>
<dbReference type="SUPFAM" id="SSF102645">
    <property type="entry name" value="CoaB-like"/>
    <property type="match status" value="1"/>
</dbReference>
<keyword evidence="3" id="KW-0511">Multifunctional enzyme</keyword>
<dbReference type="EC" id="6.3.2.5" evidence="3"/>
<comment type="similarity">
    <text evidence="3 4">In the C-terminal section; belongs to the PPC synthetase family.</text>
</comment>
<dbReference type="PANTHER" id="PTHR14359:SF6">
    <property type="entry name" value="PHOSPHOPANTOTHENOYLCYSTEINE DECARBOXYLASE"/>
    <property type="match status" value="1"/>
</dbReference>
<evidence type="ECO:0000256" key="4">
    <source>
        <dbReference type="RuleBase" id="RU364078"/>
    </source>
</evidence>
<dbReference type="Gene3D" id="3.40.50.10300">
    <property type="entry name" value="CoaB-like"/>
    <property type="match status" value="1"/>
</dbReference>
<evidence type="ECO:0000259" key="6">
    <source>
        <dbReference type="Pfam" id="PF04127"/>
    </source>
</evidence>
<feature type="domain" description="DNA/pantothenate metabolism flavoprotein C-terminal" evidence="6">
    <location>
        <begin position="177"/>
        <end position="389"/>
    </location>
</feature>
<comment type="cofactor">
    <cofactor evidence="3">
        <name>Mg(2+)</name>
        <dbReference type="ChEBI" id="CHEBI:18420"/>
    </cofactor>
</comment>
<evidence type="ECO:0000256" key="3">
    <source>
        <dbReference type="HAMAP-Rule" id="MF_02225"/>
    </source>
</evidence>
<keyword evidence="3 4" id="KW-0285">Flavoprotein</keyword>